<dbReference type="GO" id="GO:0009279">
    <property type="term" value="C:cell outer membrane"/>
    <property type="evidence" value="ECO:0007669"/>
    <property type="project" value="UniProtKB-SubCell"/>
</dbReference>
<dbReference type="Proteomes" id="UP000254701">
    <property type="component" value="Unassembled WGS sequence"/>
</dbReference>
<accession>A0A380WSV3</accession>
<dbReference type="InterPro" id="IPR011662">
    <property type="entry name" value="Secretin/TonB_short_N"/>
</dbReference>
<evidence type="ECO:0000256" key="5">
    <source>
        <dbReference type="ARBA" id="ARBA00022496"/>
    </source>
</evidence>
<dbReference type="InterPro" id="IPR012910">
    <property type="entry name" value="Plug_dom"/>
</dbReference>
<dbReference type="InterPro" id="IPR000531">
    <property type="entry name" value="Beta-barrel_TonB"/>
</dbReference>
<evidence type="ECO:0000259" key="15">
    <source>
        <dbReference type="SMART" id="SM00965"/>
    </source>
</evidence>
<comment type="subcellular location">
    <subcellularLocation>
        <location evidence="1 12">Cell outer membrane</location>
        <topology evidence="1 12">Multi-pass membrane protein</topology>
    </subcellularLocation>
</comment>
<protein>
    <submittedName>
        <fullName evidence="16">Probable TonB-dependent receptor HI_1217</fullName>
    </submittedName>
</protein>
<dbReference type="InterPro" id="IPR037066">
    <property type="entry name" value="Plug_dom_sf"/>
</dbReference>
<keyword evidence="10 16" id="KW-0675">Receptor</keyword>
<keyword evidence="9 12" id="KW-0472">Membrane</keyword>
<dbReference type="SUPFAM" id="SSF56935">
    <property type="entry name" value="Porins"/>
    <property type="match status" value="1"/>
</dbReference>
<evidence type="ECO:0000313" key="17">
    <source>
        <dbReference type="Proteomes" id="UP000254701"/>
    </source>
</evidence>
<dbReference type="InterPro" id="IPR036942">
    <property type="entry name" value="Beta-barrel_TonB_sf"/>
</dbReference>
<comment type="similarity">
    <text evidence="2 12 13">Belongs to the TonB-dependent receptor family.</text>
</comment>
<dbReference type="EMBL" id="UFSM01000001">
    <property type="protein sequence ID" value="SUU91376.1"/>
    <property type="molecule type" value="Genomic_DNA"/>
</dbReference>
<sequence>MRTALAFGSASMLAIVASSAFPIMAIAQTTQTEARAGSHDFNIPAKSLLAALADYTAATGIQVVRPSGAPISGRSGAVVGRLSPASALARLLGPSGLEFQFVDARTVSIRAKTGNEAALPVTNGSLVLDVIRVDGGGGAPVYEPYETAAPTAYIPQETIDRFRGSSPADMLRGTPGVMSGEARNGAGAIDVNIRGMQGMGRVAVTVDGASNAVTIYQGYQGVSNRTFVDPDLLGGISIAKGSDAASNGIAGSVAMRTLEARDIIKDGKNFGVRLKGGFGTNTSNPPPVDTIGGYEWPSIPWAAPQIPVASTAGMERPSLLKPTSGSGSAVVAYSEGDVDLIAGYAYRKQGNYHAGTNGPAAQPVAKGPTPFCFDNGICLPSSPWTNYYDNEGITGYRAGEEVLNTQLETKSWIGKGTFRFGDGQSVELGYTGFRSEAGDLLASRLTSKRGQPTQAAQTTGTTLDTGTVRYKWKPEENELVDLKANLWLTRLDLRNSRRDGWPAPRPGDPRVGSDSLLWGADATNASKLSTGYGAVDLTYGLSYLGEDTQPTDYTRSLKGWLNLRDGRRQEAAVFVKGSWEATDWLTLNGGLRYQHYWAQDRSTGPHQGIGFVYGSSSSKGGFSPSIGVTLEPIEGSQFYVNYSNAMRSPSIIETTTAFTMNINSNVRPERSSNWEIGTNLRRDNVFTGDDSAMLKFGYFDWSVKDYIAREWHTTSGSSGMRIHNIDSAHFAGLELSGRYEIGAFTAELAANYYTDVQFCRTASTCGNKSLYADYATNQVPPRYSVDLTLTQKLMDDALTIGGRVSHVGRRAVGHGDVTAQGASQFIALVNWKPYTLVDVFAEYKFNENLTGTVRIQNLTDTYYVDPLSLVVQPGPGRTFYGSLTASF</sequence>
<keyword evidence="14" id="KW-0732">Signal</keyword>
<evidence type="ECO:0000256" key="11">
    <source>
        <dbReference type="ARBA" id="ARBA00023237"/>
    </source>
</evidence>
<evidence type="ECO:0000256" key="14">
    <source>
        <dbReference type="SAM" id="SignalP"/>
    </source>
</evidence>
<keyword evidence="8 13" id="KW-0798">TonB box</keyword>
<evidence type="ECO:0000256" key="9">
    <source>
        <dbReference type="ARBA" id="ARBA00023136"/>
    </source>
</evidence>
<dbReference type="GO" id="GO:0044718">
    <property type="term" value="P:siderophore transmembrane transport"/>
    <property type="evidence" value="ECO:0007669"/>
    <property type="project" value="TreeGrafter"/>
</dbReference>
<feature type="chain" id="PRO_5016796832" evidence="14">
    <location>
        <begin position="21"/>
        <end position="887"/>
    </location>
</feature>
<keyword evidence="6 12" id="KW-0812">Transmembrane</keyword>
<feature type="domain" description="Secretin/TonB short N-terminal" evidence="15">
    <location>
        <begin position="61"/>
        <end position="112"/>
    </location>
</feature>
<keyword evidence="5" id="KW-0410">Iron transport</keyword>
<dbReference type="Pfam" id="PF00593">
    <property type="entry name" value="TonB_dep_Rec_b-barrel"/>
    <property type="match status" value="1"/>
</dbReference>
<feature type="signal peptide" evidence="14">
    <location>
        <begin position="1"/>
        <end position="20"/>
    </location>
</feature>
<keyword evidence="4 12" id="KW-1134">Transmembrane beta strand</keyword>
<dbReference type="GO" id="GO:0015344">
    <property type="term" value="F:siderophore uptake transmembrane transporter activity"/>
    <property type="evidence" value="ECO:0007669"/>
    <property type="project" value="TreeGrafter"/>
</dbReference>
<evidence type="ECO:0000256" key="12">
    <source>
        <dbReference type="PROSITE-ProRule" id="PRU01360"/>
    </source>
</evidence>
<evidence type="ECO:0000256" key="2">
    <source>
        <dbReference type="ARBA" id="ARBA00009810"/>
    </source>
</evidence>
<dbReference type="PROSITE" id="PS52016">
    <property type="entry name" value="TONB_DEPENDENT_REC_3"/>
    <property type="match status" value="1"/>
</dbReference>
<evidence type="ECO:0000256" key="7">
    <source>
        <dbReference type="ARBA" id="ARBA00023004"/>
    </source>
</evidence>
<name>A0A380WSV3_AMIAI</name>
<evidence type="ECO:0000256" key="10">
    <source>
        <dbReference type="ARBA" id="ARBA00023170"/>
    </source>
</evidence>
<dbReference type="PANTHER" id="PTHR30069">
    <property type="entry name" value="TONB-DEPENDENT OUTER MEMBRANE RECEPTOR"/>
    <property type="match status" value="1"/>
</dbReference>
<keyword evidence="7" id="KW-0408">Iron</keyword>
<evidence type="ECO:0000256" key="4">
    <source>
        <dbReference type="ARBA" id="ARBA00022452"/>
    </source>
</evidence>
<dbReference type="AlphaFoldDB" id="A0A380WSV3"/>
<dbReference type="PANTHER" id="PTHR30069:SF41">
    <property type="entry name" value="HEME_HEMOPEXIN UTILIZATION PROTEIN C"/>
    <property type="match status" value="1"/>
</dbReference>
<dbReference type="Pfam" id="PF07715">
    <property type="entry name" value="Plug"/>
    <property type="match status" value="1"/>
</dbReference>
<evidence type="ECO:0000256" key="8">
    <source>
        <dbReference type="ARBA" id="ARBA00023077"/>
    </source>
</evidence>
<organism evidence="16 17">
    <name type="scientific">Aminobacter aminovorans</name>
    <name type="common">Chelatobacter heintzii</name>
    <dbReference type="NCBI Taxonomy" id="83263"/>
    <lineage>
        <taxon>Bacteria</taxon>
        <taxon>Pseudomonadati</taxon>
        <taxon>Pseudomonadota</taxon>
        <taxon>Alphaproteobacteria</taxon>
        <taxon>Hyphomicrobiales</taxon>
        <taxon>Phyllobacteriaceae</taxon>
        <taxon>Aminobacter</taxon>
    </lineage>
</organism>
<keyword evidence="11 12" id="KW-0998">Cell outer membrane</keyword>
<reference evidence="16 17" key="1">
    <citation type="submission" date="2018-06" db="EMBL/GenBank/DDBJ databases">
        <authorList>
            <consortium name="Pathogen Informatics"/>
            <person name="Doyle S."/>
        </authorList>
    </citation>
    <scope>NUCLEOTIDE SEQUENCE [LARGE SCALE GENOMIC DNA]</scope>
    <source>
        <strain evidence="16 17">NCTC10684</strain>
    </source>
</reference>
<evidence type="ECO:0000313" key="16">
    <source>
        <dbReference type="EMBL" id="SUU91376.1"/>
    </source>
</evidence>
<dbReference type="Gene3D" id="2.170.130.10">
    <property type="entry name" value="TonB-dependent receptor, plug domain"/>
    <property type="match status" value="1"/>
</dbReference>
<dbReference type="Gene3D" id="2.40.170.20">
    <property type="entry name" value="TonB-dependent receptor, beta-barrel domain"/>
    <property type="match status" value="1"/>
</dbReference>
<evidence type="ECO:0000256" key="3">
    <source>
        <dbReference type="ARBA" id="ARBA00022448"/>
    </source>
</evidence>
<keyword evidence="5" id="KW-0406">Ion transport</keyword>
<dbReference type="SMART" id="SM00965">
    <property type="entry name" value="STN"/>
    <property type="match status" value="1"/>
</dbReference>
<proteinExistence type="inferred from homology"/>
<dbReference type="InterPro" id="IPR039426">
    <property type="entry name" value="TonB-dep_rcpt-like"/>
</dbReference>
<evidence type="ECO:0000256" key="1">
    <source>
        <dbReference type="ARBA" id="ARBA00004571"/>
    </source>
</evidence>
<dbReference type="Gene3D" id="3.55.50.30">
    <property type="match status" value="1"/>
</dbReference>
<evidence type="ECO:0000256" key="6">
    <source>
        <dbReference type="ARBA" id="ARBA00022692"/>
    </source>
</evidence>
<evidence type="ECO:0000256" key="13">
    <source>
        <dbReference type="RuleBase" id="RU003357"/>
    </source>
</evidence>
<keyword evidence="3 12" id="KW-0813">Transport</keyword>
<gene>
    <name evidence="16" type="ORF">NCTC10684_04640</name>
</gene>